<dbReference type="Gene3D" id="3.40.50.1110">
    <property type="entry name" value="SGNH hydrolase"/>
    <property type="match status" value="1"/>
</dbReference>
<dbReference type="AlphaFoldDB" id="A0A2N5NJ27"/>
<dbReference type="InterPro" id="IPR036514">
    <property type="entry name" value="SGNH_hydro_sf"/>
</dbReference>
<proteinExistence type="predicted"/>
<dbReference type="PANTHER" id="PTHR37834:SF2">
    <property type="entry name" value="ESTERASE, SGNH HYDROLASE-TYPE"/>
    <property type="match status" value="1"/>
</dbReference>
<dbReference type="InterPro" id="IPR052762">
    <property type="entry name" value="PCW_deacetylase/CE"/>
</dbReference>
<dbReference type="GO" id="GO:0052689">
    <property type="term" value="F:carboxylic ester hydrolase activity"/>
    <property type="evidence" value="ECO:0007669"/>
    <property type="project" value="InterPro"/>
</dbReference>
<gene>
    <name evidence="2" type="ORF">CDL18_06555</name>
</gene>
<evidence type="ECO:0000313" key="2">
    <source>
        <dbReference type="EMBL" id="PLT55836.1"/>
    </source>
</evidence>
<dbReference type="Proteomes" id="UP000234849">
    <property type="component" value="Unassembled WGS sequence"/>
</dbReference>
<comment type="caution">
    <text evidence="2">The sequence shown here is derived from an EMBL/GenBank/DDBJ whole genome shotgun (WGS) entry which is preliminary data.</text>
</comment>
<dbReference type="EMBL" id="NIHM01000007">
    <property type="protein sequence ID" value="PLT55836.1"/>
    <property type="molecule type" value="Genomic_DNA"/>
</dbReference>
<dbReference type="Gene3D" id="2.60.120.260">
    <property type="entry name" value="Galactose-binding domain-like"/>
    <property type="match status" value="1"/>
</dbReference>
<accession>A0A2N5NJ27</accession>
<organism evidence="2 3">
    <name type="scientific">Mediterraneibacter gnavus</name>
    <name type="common">Ruminococcus gnavus</name>
    <dbReference type="NCBI Taxonomy" id="33038"/>
    <lineage>
        <taxon>Bacteria</taxon>
        <taxon>Bacillati</taxon>
        <taxon>Bacillota</taxon>
        <taxon>Clostridia</taxon>
        <taxon>Lachnospirales</taxon>
        <taxon>Lachnospiraceae</taxon>
        <taxon>Mediterraneibacter</taxon>
    </lineage>
</organism>
<name>A0A2N5NJ27_MEDGN</name>
<dbReference type="CDD" id="cd01831">
    <property type="entry name" value="Endoglucanase_E_like"/>
    <property type="match status" value="1"/>
</dbReference>
<evidence type="ECO:0000313" key="3">
    <source>
        <dbReference type="Proteomes" id="UP000234849"/>
    </source>
</evidence>
<sequence length="332" mass="38590">MWCRRCRKMSWKKNVRIFGIVDQKEDALYLKWSASGIEFETCTERIEGEIWSECGILTERAYIGVYVGKEREPLIYKQKIRIDPGKKTYVFYENLRKEKLKVRLLKITEEQYGNVGIVCMHDADQLYPTQVPEHKLLFIGDSITAGYGINGINNVRPFTTADEDASKSYAYLTGEMLRAETGIVACSGNGIISRWIPSEQEFPDTNQILPKIFPWKMEYNPSLIVCNLGTNDASYIRQISTREQQFTEQYRQFIQKLQEKFKETPILLTYGVMEKTMSRCVKNTAEICNVFYQELPLQDKEEDLGTDAHPGEVTHRKISEILDIQIRKIMAW</sequence>
<dbReference type="Pfam" id="PF13472">
    <property type="entry name" value="Lipase_GDSL_2"/>
    <property type="match status" value="1"/>
</dbReference>
<protein>
    <recommendedName>
        <fullName evidence="1">SGNH hydrolase-type esterase domain-containing protein</fullName>
    </recommendedName>
</protein>
<feature type="domain" description="SGNH hydrolase-type esterase" evidence="1">
    <location>
        <begin position="138"/>
        <end position="273"/>
    </location>
</feature>
<dbReference type="SUPFAM" id="SSF52266">
    <property type="entry name" value="SGNH hydrolase"/>
    <property type="match status" value="1"/>
</dbReference>
<dbReference type="InterPro" id="IPR037461">
    <property type="entry name" value="CtCE2-like_dom"/>
</dbReference>
<evidence type="ECO:0000259" key="1">
    <source>
        <dbReference type="Pfam" id="PF13472"/>
    </source>
</evidence>
<reference evidence="2 3" key="1">
    <citation type="journal article" date="2017" name="Genome Med.">
        <title>A novel Ruminococcus gnavus clade enriched in inflammatory bowel disease patients.</title>
        <authorList>
            <person name="Hall A.B."/>
            <person name="Yassour M."/>
            <person name="Sauk J."/>
            <person name="Garner A."/>
            <person name="Jiang X."/>
            <person name="Arthur T."/>
            <person name="Lagoudas G.K."/>
            <person name="Vatanen T."/>
            <person name="Fornelos N."/>
            <person name="Wilson R."/>
            <person name="Bertha M."/>
            <person name="Cohen M."/>
            <person name="Garber J."/>
            <person name="Khalili H."/>
            <person name="Gevers D."/>
            <person name="Ananthakrishnan A.N."/>
            <person name="Kugathasan S."/>
            <person name="Lander E.S."/>
            <person name="Blainey P."/>
            <person name="Vlamakis H."/>
            <person name="Xavier R.J."/>
            <person name="Huttenhower C."/>
        </authorList>
    </citation>
    <scope>NUCLEOTIDE SEQUENCE [LARGE SCALE GENOMIC DNA]</scope>
    <source>
        <strain evidence="2 3">RJX1118</strain>
    </source>
</reference>
<dbReference type="InterPro" id="IPR013830">
    <property type="entry name" value="SGNH_hydro"/>
</dbReference>
<dbReference type="PANTHER" id="PTHR37834">
    <property type="entry name" value="GDSL-LIKE LIPASE/ACYLHYDROLASE DOMAIN PROTEIN (AFU_ORTHOLOGUE AFUA_2G00620)"/>
    <property type="match status" value="1"/>
</dbReference>